<dbReference type="SMART" id="SM00382">
    <property type="entry name" value="AAA"/>
    <property type="match status" value="1"/>
</dbReference>
<reference evidence="5 6" key="1">
    <citation type="submission" date="2020-02" db="EMBL/GenBank/DDBJ databases">
        <title>The whole genome sequence of CPCC 205119.</title>
        <authorList>
            <person name="Jiang Z."/>
        </authorList>
    </citation>
    <scope>NUCLEOTIDE SEQUENCE [LARGE SCALE GENOMIC DNA]</scope>
    <source>
        <strain evidence="5 6">CPCC 205119</strain>
    </source>
</reference>
<keyword evidence="3 5" id="KW-0067">ATP-binding</keyword>
<name>A0A7K3WBS7_9ACTN</name>
<dbReference type="Pfam" id="PF00005">
    <property type="entry name" value="ABC_tran"/>
    <property type="match status" value="1"/>
</dbReference>
<dbReference type="Gene3D" id="3.40.50.300">
    <property type="entry name" value="P-loop containing nucleotide triphosphate hydrolases"/>
    <property type="match status" value="1"/>
</dbReference>
<sequence length="262" mass="28135">MSAPAPTAPPQRTGAAAAPTRVLRFRDVAKTFPDGTVALEGVDLDVHRGDFVTVVGPSGCGKSTLLRIASGLSPASAGLSEVDAQRIGYVFQDATLLPWRSVRKNVELLAELHGMSKTATAQAALDAIELVGLRGHEKKLPRALSGGMRMRASLARSLTLDPDLFLFDEPFGALDEITRERLNDELIRLFHAKGFGALFITHSVSEAVYLSTRVLVMSGRPGHIVDTFEVPFGADRTPELRFTPEFAALAGKVSHALREGHS</sequence>
<accession>A0A7K3WBS7</accession>
<protein>
    <submittedName>
        <fullName evidence="5">ABC transporter ATP-binding protein</fullName>
    </submittedName>
</protein>
<dbReference type="GO" id="GO:0016887">
    <property type="term" value="F:ATP hydrolysis activity"/>
    <property type="evidence" value="ECO:0007669"/>
    <property type="project" value="InterPro"/>
</dbReference>
<dbReference type="RefSeq" id="WP_162392720.1">
    <property type="nucleotide sequence ID" value="NZ_JAABOZ010000002.1"/>
</dbReference>
<evidence type="ECO:0000256" key="3">
    <source>
        <dbReference type="ARBA" id="ARBA00022840"/>
    </source>
</evidence>
<comment type="caution">
    <text evidence="5">The sequence shown here is derived from an EMBL/GenBank/DDBJ whole genome shotgun (WGS) entry which is preliminary data.</text>
</comment>
<dbReference type="PANTHER" id="PTHR42788:SF13">
    <property type="entry name" value="ALIPHATIC SULFONATES IMPORT ATP-BINDING PROTEIN SSUB"/>
    <property type="match status" value="1"/>
</dbReference>
<dbReference type="SUPFAM" id="SSF52540">
    <property type="entry name" value="P-loop containing nucleoside triphosphate hydrolases"/>
    <property type="match status" value="1"/>
</dbReference>
<dbReference type="EMBL" id="JAAGWK010000010">
    <property type="protein sequence ID" value="NEL53925.1"/>
    <property type="molecule type" value="Genomic_DNA"/>
</dbReference>
<gene>
    <name evidence="5" type="ORF">G1H19_07925</name>
</gene>
<keyword evidence="6" id="KW-1185">Reference proteome</keyword>
<dbReference type="Proteomes" id="UP000470470">
    <property type="component" value="Unassembled WGS sequence"/>
</dbReference>
<dbReference type="PANTHER" id="PTHR42788">
    <property type="entry name" value="TAURINE IMPORT ATP-BINDING PROTEIN-RELATED"/>
    <property type="match status" value="1"/>
</dbReference>
<dbReference type="InterPro" id="IPR003439">
    <property type="entry name" value="ABC_transporter-like_ATP-bd"/>
</dbReference>
<dbReference type="AlphaFoldDB" id="A0A7K3WBS7"/>
<organism evidence="5 6">
    <name type="scientific">Goekera deserti</name>
    <dbReference type="NCBI Taxonomy" id="2497753"/>
    <lineage>
        <taxon>Bacteria</taxon>
        <taxon>Bacillati</taxon>
        <taxon>Actinomycetota</taxon>
        <taxon>Actinomycetes</taxon>
        <taxon>Geodermatophilales</taxon>
        <taxon>Geodermatophilaceae</taxon>
        <taxon>Goekera</taxon>
    </lineage>
</organism>
<evidence type="ECO:0000259" key="4">
    <source>
        <dbReference type="PROSITE" id="PS50893"/>
    </source>
</evidence>
<dbReference type="InterPro" id="IPR017871">
    <property type="entry name" value="ABC_transporter-like_CS"/>
</dbReference>
<dbReference type="InterPro" id="IPR050166">
    <property type="entry name" value="ABC_transporter_ATP-bind"/>
</dbReference>
<evidence type="ECO:0000313" key="6">
    <source>
        <dbReference type="Proteomes" id="UP000470470"/>
    </source>
</evidence>
<dbReference type="PROSITE" id="PS00211">
    <property type="entry name" value="ABC_TRANSPORTER_1"/>
    <property type="match status" value="1"/>
</dbReference>
<dbReference type="InterPro" id="IPR027417">
    <property type="entry name" value="P-loop_NTPase"/>
</dbReference>
<dbReference type="InterPro" id="IPR003593">
    <property type="entry name" value="AAA+_ATPase"/>
</dbReference>
<dbReference type="CDD" id="cd03293">
    <property type="entry name" value="ABC_NrtD_SsuB_transporters"/>
    <property type="match status" value="1"/>
</dbReference>
<keyword evidence="2" id="KW-0547">Nucleotide-binding</keyword>
<dbReference type="PROSITE" id="PS50893">
    <property type="entry name" value="ABC_TRANSPORTER_2"/>
    <property type="match status" value="1"/>
</dbReference>
<evidence type="ECO:0000313" key="5">
    <source>
        <dbReference type="EMBL" id="NEL53925.1"/>
    </source>
</evidence>
<evidence type="ECO:0000256" key="1">
    <source>
        <dbReference type="ARBA" id="ARBA00022448"/>
    </source>
</evidence>
<dbReference type="GO" id="GO:0005524">
    <property type="term" value="F:ATP binding"/>
    <property type="evidence" value="ECO:0007669"/>
    <property type="project" value="UniProtKB-KW"/>
</dbReference>
<feature type="domain" description="ABC transporter" evidence="4">
    <location>
        <begin position="23"/>
        <end position="244"/>
    </location>
</feature>
<evidence type="ECO:0000256" key="2">
    <source>
        <dbReference type="ARBA" id="ARBA00022741"/>
    </source>
</evidence>
<proteinExistence type="predicted"/>
<keyword evidence="1" id="KW-0813">Transport</keyword>